<name>A0A069QI94_HOYLO</name>
<feature type="region of interest" description="Disordered" evidence="3">
    <location>
        <begin position="202"/>
        <end position="221"/>
    </location>
</feature>
<keyword evidence="2 5" id="KW-0067">ATP-binding</keyword>
<comment type="caution">
    <text evidence="5">The sequence shown here is derived from an EMBL/GenBank/DDBJ whole genome shotgun (WGS) entry which is preliminary data.</text>
</comment>
<evidence type="ECO:0000256" key="2">
    <source>
        <dbReference type="ARBA" id="ARBA00022840"/>
    </source>
</evidence>
<dbReference type="RefSeq" id="WP_018966881.1">
    <property type="nucleotide sequence ID" value="NZ_KB899212.1"/>
</dbReference>
<dbReference type="eggNOG" id="COG1129">
    <property type="taxonomic scope" value="Bacteria"/>
</dbReference>
<evidence type="ECO:0000259" key="4">
    <source>
        <dbReference type="PROSITE" id="PS50893"/>
    </source>
</evidence>
<dbReference type="HOGENOM" id="CLU_000604_83_0_10"/>
<dbReference type="Gene3D" id="3.40.50.300">
    <property type="entry name" value="P-loop containing nucleotide triphosphate hydrolases"/>
    <property type="match status" value="2"/>
</dbReference>
<dbReference type="AlphaFoldDB" id="A0A069QI94"/>
<dbReference type="PANTHER" id="PTHR43038:SF3">
    <property type="entry name" value="ABC TRANSPORTER G FAMILY MEMBER 20 ISOFORM X1"/>
    <property type="match status" value="1"/>
</dbReference>
<evidence type="ECO:0000313" key="5">
    <source>
        <dbReference type="EMBL" id="KDR52568.1"/>
    </source>
</evidence>
<dbReference type="InterPro" id="IPR003439">
    <property type="entry name" value="ABC_transporter-like_ATP-bd"/>
</dbReference>
<protein>
    <submittedName>
        <fullName evidence="5">ABC transporter, ATP-binding protein</fullName>
    </submittedName>
</protein>
<proteinExistence type="predicted"/>
<dbReference type="PANTHER" id="PTHR43038">
    <property type="entry name" value="ATP-BINDING CASSETTE, SUB-FAMILY H, MEMBER 1"/>
    <property type="match status" value="1"/>
</dbReference>
<dbReference type="SMART" id="SM00382">
    <property type="entry name" value="AAA"/>
    <property type="match status" value="2"/>
</dbReference>
<dbReference type="GO" id="GO:0016887">
    <property type="term" value="F:ATP hydrolysis activity"/>
    <property type="evidence" value="ECO:0007669"/>
    <property type="project" value="InterPro"/>
</dbReference>
<dbReference type="SUPFAM" id="SSF52540">
    <property type="entry name" value="P-loop containing nucleoside triphosphate hydrolases"/>
    <property type="match status" value="2"/>
</dbReference>
<dbReference type="EMBL" id="JNGW01000054">
    <property type="protein sequence ID" value="KDR52568.1"/>
    <property type="molecule type" value="Genomic_DNA"/>
</dbReference>
<dbReference type="Proteomes" id="UP000027442">
    <property type="component" value="Unassembled WGS sequence"/>
</dbReference>
<organism evidence="5 6">
    <name type="scientific">Hoylesella loescheii DSM 19665 = JCM 12249 = ATCC 15930</name>
    <dbReference type="NCBI Taxonomy" id="1122985"/>
    <lineage>
        <taxon>Bacteria</taxon>
        <taxon>Pseudomonadati</taxon>
        <taxon>Bacteroidota</taxon>
        <taxon>Bacteroidia</taxon>
        <taxon>Bacteroidales</taxon>
        <taxon>Prevotellaceae</taxon>
        <taxon>Hoylesella</taxon>
    </lineage>
</organism>
<dbReference type="InterPro" id="IPR027417">
    <property type="entry name" value="P-loop_NTPase"/>
</dbReference>
<dbReference type="GO" id="GO:0005524">
    <property type="term" value="F:ATP binding"/>
    <property type="evidence" value="ECO:0007669"/>
    <property type="project" value="UniProtKB-KW"/>
</dbReference>
<evidence type="ECO:0000256" key="1">
    <source>
        <dbReference type="ARBA" id="ARBA00022741"/>
    </source>
</evidence>
<accession>A0A069QI94</accession>
<reference evidence="5 6" key="1">
    <citation type="submission" date="2013-08" db="EMBL/GenBank/DDBJ databases">
        <authorList>
            <person name="Weinstock G."/>
            <person name="Sodergren E."/>
            <person name="Wylie T."/>
            <person name="Fulton L."/>
            <person name="Fulton R."/>
            <person name="Fronick C."/>
            <person name="O'Laughlin M."/>
            <person name="Godfrey J."/>
            <person name="Miner T."/>
            <person name="Herter B."/>
            <person name="Appelbaum E."/>
            <person name="Cordes M."/>
            <person name="Lek S."/>
            <person name="Wollam A."/>
            <person name="Pepin K.H."/>
            <person name="Palsikar V.B."/>
            <person name="Mitreva M."/>
            <person name="Wilson R.K."/>
        </authorList>
    </citation>
    <scope>NUCLEOTIDE SEQUENCE [LARGE SCALE GENOMIC DNA]</scope>
    <source>
        <strain evidence="5 6">ATCC 15930</strain>
    </source>
</reference>
<keyword evidence="1" id="KW-0547">Nucleotide-binding</keyword>
<dbReference type="PROSITE" id="PS00211">
    <property type="entry name" value="ABC_TRANSPORTER_1"/>
    <property type="match status" value="1"/>
</dbReference>
<dbReference type="PROSITE" id="PS50893">
    <property type="entry name" value="ABC_TRANSPORTER_2"/>
    <property type="match status" value="2"/>
</dbReference>
<sequence>MNAIEVNNICKSYGEIQALKDFSFSVAKGSLHGLIGPDGTGKTSMFRILATLVLPDSGTASVDGYDVVSGLKDIRQRVGYMPGRFSLYQDLTVEENLRFFATLFGTTIEAGYHNVKDIYGQIEPFKRRRAGALSGGMKQKLALSCALIHQPSVLLLDEPTTGVDPVSRTEFWDMLARLKQQGITILVSTPYQEEIKRCDEITTSPLPSTLGTTGNQQTTPTTRPLYINKEEKATPNTTTDNATRDINQAETIIHVSHLVKTFGTFNAVDDISFDVRRGEIFGFLGANGAGKTTAMRILSGLSQPSGGKATVAGLDVSTQHEAIKRRIGYMSQRFSLYEDLTVTENIRLFGGIYGMSSTDIKRKTEQLLNRLTLQNEANRLVKTLPLGFKQKLAFSVSILHRPEVVFLDEPTGGVDGNTRRQFWELIYEAAQGGITVFVTTHYMDEAEYCDRLSIMVDGKIRALDTPEQLKRQYAKDNLGEVFTLLARNAERSE</sequence>
<evidence type="ECO:0000256" key="3">
    <source>
        <dbReference type="SAM" id="MobiDB-lite"/>
    </source>
</evidence>
<dbReference type="InterPro" id="IPR017871">
    <property type="entry name" value="ABC_transporter-like_CS"/>
</dbReference>
<gene>
    <name evidence="5" type="ORF">HMPREF1991_01345</name>
</gene>
<feature type="domain" description="ABC transporter" evidence="4">
    <location>
        <begin position="4"/>
        <end position="232"/>
    </location>
</feature>
<evidence type="ECO:0000313" key="6">
    <source>
        <dbReference type="Proteomes" id="UP000027442"/>
    </source>
</evidence>
<feature type="domain" description="ABC transporter" evidence="4">
    <location>
        <begin position="253"/>
        <end position="482"/>
    </location>
</feature>
<dbReference type="CDD" id="cd03230">
    <property type="entry name" value="ABC_DR_subfamily_A"/>
    <property type="match status" value="1"/>
</dbReference>
<keyword evidence="6" id="KW-1185">Reference proteome</keyword>
<dbReference type="PATRIC" id="fig|1122985.7.peg.1398"/>
<dbReference type="Pfam" id="PF00005">
    <property type="entry name" value="ABC_tran"/>
    <property type="match status" value="2"/>
</dbReference>
<dbReference type="InterPro" id="IPR003593">
    <property type="entry name" value="AAA+_ATPase"/>
</dbReference>